<dbReference type="InterPro" id="IPR037051">
    <property type="entry name" value="4-carb_acid_sugar_kinase_N_sf"/>
</dbReference>
<keyword evidence="3" id="KW-0547">Nucleotide-binding</keyword>
<keyword evidence="2" id="KW-0808">Transferase</keyword>
<dbReference type="InterPro" id="IPR031475">
    <property type="entry name" value="NBD_C"/>
</dbReference>
<evidence type="ECO:0000256" key="1">
    <source>
        <dbReference type="ARBA" id="ARBA00005715"/>
    </source>
</evidence>
<reference evidence="9 10" key="1">
    <citation type="submission" date="2019-07" db="EMBL/GenBank/DDBJ databases">
        <title>Whole genome shotgun sequence of Agrococcus baldri NBRC 103055.</title>
        <authorList>
            <person name="Hosoyama A."/>
            <person name="Uohara A."/>
            <person name="Ohji S."/>
            <person name="Ichikawa N."/>
        </authorList>
    </citation>
    <scope>NUCLEOTIDE SEQUENCE [LARGE SCALE GENOMIC DNA]</scope>
    <source>
        <strain evidence="9 10">NBRC 103055</strain>
    </source>
</reference>
<organism evidence="9 10">
    <name type="scientific">Agrococcus baldri</name>
    <dbReference type="NCBI Taxonomy" id="153730"/>
    <lineage>
        <taxon>Bacteria</taxon>
        <taxon>Bacillati</taxon>
        <taxon>Actinomycetota</taxon>
        <taxon>Actinomycetes</taxon>
        <taxon>Micrococcales</taxon>
        <taxon>Microbacteriaceae</taxon>
        <taxon>Agrococcus</taxon>
    </lineage>
</organism>
<keyword evidence="4" id="KW-0418">Kinase</keyword>
<dbReference type="Proteomes" id="UP000321749">
    <property type="component" value="Unassembled WGS sequence"/>
</dbReference>
<evidence type="ECO:0000256" key="4">
    <source>
        <dbReference type="ARBA" id="ARBA00022777"/>
    </source>
</evidence>
<proteinExistence type="inferred from homology"/>
<evidence type="ECO:0000256" key="6">
    <source>
        <dbReference type="ARBA" id="ARBA00023277"/>
    </source>
</evidence>
<comment type="caution">
    <text evidence="9">The sequence shown here is derived from an EMBL/GenBank/DDBJ whole genome shotgun (WGS) entry which is preliminary data.</text>
</comment>
<feature type="domain" description="Four-carbon acid sugar kinase nucleotide binding" evidence="8">
    <location>
        <begin position="295"/>
        <end position="458"/>
    </location>
</feature>
<evidence type="ECO:0000256" key="3">
    <source>
        <dbReference type="ARBA" id="ARBA00022741"/>
    </source>
</evidence>
<dbReference type="GO" id="GO:0005524">
    <property type="term" value="F:ATP binding"/>
    <property type="evidence" value="ECO:0007669"/>
    <property type="project" value="UniProtKB-KW"/>
</dbReference>
<dbReference type="AlphaFoldDB" id="A0AA87UXG8"/>
<dbReference type="Pfam" id="PF17042">
    <property type="entry name" value="NBD_C"/>
    <property type="match status" value="1"/>
</dbReference>
<protein>
    <recommendedName>
        <fullName evidence="11">Hydroxyacid dehydrogenase</fullName>
    </recommendedName>
</protein>
<keyword evidence="6" id="KW-0119">Carbohydrate metabolism</keyword>
<dbReference type="Gene3D" id="3.40.980.20">
    <property type="entry name" value="Four-carbon acid sugar kinase, nucleotide binding domain"/>
    <property type="match status" value="1"/>
</dbReference>
<evidence type="ECO:0000313" key="9">
    <source>
        <dbReference type="EMBL" id="GEK80402.1"/>
    </source>
</evidence>
<evidence type="ECO:0000256" key="5">
    <source>
        <dbReference type="ARBA" id="ARBA00022840"/>
    </source>
</evidence>
<dbReference type="EMBL" id="BJUU01000010">
    <property type="protein sequence ID" value="GEK80402.1"/>
    <property type="molecule type" value="Genomic_DNA"/>
</dbReference>
<keyword evidence="5" id="KW-0067">ATP-binding</keyword>
<dbReference type="InterPro" id="IPR010737">
    <property type="entry name" value="4-carb_acid_sugar_kinase_N"/>
</dbReference>
<dbReference type="RefSeq" id="WP_146794652.1">
    <property type="nucleotide sequence ID" value="NZ_BJUU01000010.1"/>
</dbReference>
<dbReference type="InterPro" id="IPR042213">
    <property type="entry name" value="NBD_C_sf"/>
</dbReference>
<name>A0AA87UXG8_9MICO</name>
<dbReference type="SUPFAM" id="SSF142764">
    <property type="entry name" value="YgbK-like"/>
    <property type="match status" value="1"/>
</dbReference>
<gene>
    <name evidence="9" type="ORF">ABA31_17530</name>
</gene>
<dbReference type="Gene3D" id="3.40.50.10840">
    <property type="entry name" value="Putative sugar-binding, N-terminal domain"/>
    <property type="match status" value="1"/>
</dbReference>
<evidence type="ECO:0000256" key="2">
    <source>
        <dbReference type="ARBA" id="ARBA00022679"/>
    </source>
</evidence>
<dbReference type="Pfam" id="PF07005">
    <property type="entry name" value="SBD_N"/>
    <property type="match status" value="1"/>
</dbReference>
<evidence type="ECO:0008006" key="11">
    <source>
        <dbReference type="Google" id="ProtNLM"/>
    </source>
</evidence>
<comment type="similarity">
    <text evidence="1">Belongs to the four-carbon acid sugar kinase family.</text>
</comment>
<feature type="domain" description="Four-carbon acid sugar kinase N-terminal" evidence="7">
    <location>
        <begin position="31"/>
        <end position="266"/>
    </location>
</feature>
<evidence type="ECO:0000313" key="10">
    <source>
        <dbReference type="Proteomes" id="UP000321749"/>
    </source>
</evidence>
<evidence type="ECO:0000259" key="8">
    <source>
        <dbReference type="Pfam" id="PF17042"/>
    </source>
</evidence>
<evidence type="ECO:0000259" key="7">
    <source>
        <dbReference type="Pfam" id="PF07005"/>
    </source>
</evidence>
<dbReference type="GO" id="GO:0016301">
    <property type="term" value="F:kinase activity"/>
    <property type="evidence" value="ECO:0007669"/>
    <property type="project" value="UniProtKB-KW"/>
</dbReference>
<keyword evidence="10" id="KW-1185">Reference proteome</keyword>
<sequence>MRIEDLLAPLPSALQIPASDVAAARPDDLVLIVLDDDPTGTQSVAGLPVLTRWDPDDLDWALAQGAPAVYVLTNTRSLAETDAARRNREVVATALAAAERAGVRVRFVSRGDSTLRGHFPLETDVLRDAIVEHGGTAPHLTVLVPAFPEAGRITVDAVHHWVVDGEATPVGETPFAADASFGYRASDLRDWVAEKTAGGIPRDDVAALTIDIIRAGATAVAAFLRQLPAGTVVVADAVDEHDMRQLALALHALDREGVDALLRIGPPYLRAHIGQPIPEPVTADRIDFAHERGGLVVVGSHVPLTTAQLEALQADRPGTVAVELDVRALVDERREAHLQSRADAVATAIANGTVIVHTSRELVTGRDGEESLEIARRVSAGLVELVARVLELAPPRFVIAKGGITSSDVASEALQIRRAQVVGPMLPGIVSLWQPQLGPAVGIPYVVFAGNVGATDSLARVVRTLADGAHPRG</sequence>
<accession>A0AA87UXG8</accession>